<evidence type="ECO:0000313" key="3">
    <source>
        <dbReference type="Proteomes" id="UP001460270"/>
    </source>
</evidence>
<sequence>MMMTLVAVALVSLTVFPSWVSSVHVCQRWDASGRALKLLNDTFKTCPLNCNSTQITDNKCHCFNVNTPEKCAFPTYLISGLKAVNRTVPESSKNVQYLIDRFSVVNQRCKTSPSCLPEICLSSVSPHSFFKTMEQVLGCMASSSASKRK</sequence>
<feature type="signal peptide" evidence="1">
    <location>
        <begin position="1"/>
        <end position="22"/>
    </location>
</feature>
<evidence type="ECO:0000256" key="1">
    <source>
        <dbReference type="SAM" id="SignalP"/>
    </source>
</evidence>
<reference evidence="3" key="1">
    <citation type="submission" date="2024-04" db="EMBL/GenBank/DDBJ databases">
        <title>Salinicola lusitanus LLJ914,a marine bacterium isolated from the Okinawa Trough.</title>
        <authorList>
            <person name="Li J."/>
        </authorList>
    </citation>
    <scope>NUCLEOTIDE SEQUENCE [LARGE SCALE GENOMIC DNA]</scope>
</reference>
<keyword evidence="3" id="KW-1185">Reference proteome</keyword>
<organism evidence="2 3">
    <name type="scientific">Mugilogobius chulae</name>
    <name type="common">yellowstripe goby</name>
    <dbReference type="NCBI Taxonomy" id="88201"/>
    <lineage>
        <taxon>Eukaryota</taxon>
        <taxon>Metazoa</taxon>
        <taxon>Chordata</taxon>
        <taxon>Craniata</taxon>
        <taxon>Vertebrata</taxon>
        <taxon>Euteleostomi</taxon>
        <taxon>Actinopterygii</taxon>
        <taxon>Neopterygii</taxon>
        <taxon>Teleostei</taxon>
        <taxon>Neoteleostei</taxon>
        <taxon>Acanthomorphata</taxon>
        <taxon>Gobiaria</taxon>
        <taxon>Gobiiformes</taxon>
        <taxon>Gobioidei</taxon>
        <taxon>Gobiidae</taxon>
        <taxon>Gobionellinae</taxon>
        <taxon>Mugilogobius</taxon>
    </lineage>
</organism>
<protein>
    <submittedName>
        <fullName evidence="2">Uncharacterized protein</fullName>
    </submittedName>
</protein>
<comment type="caution">
    <text evidence="2">The sequence shown here is derived from an EMBL/GenBank/DDBJ whole genome shotgun (WGS) entry which is preliminary data.</text>
</comment>
<dbReference type="EMBL" id="JBBPFD010000006">
    <property type="protein sequence ID" value="KAK7921954.1"/>
    <property type="molecule type" value="Genomic_DNA"/>
</dbReference>
<feature type="chain" id="PRO_5043497351" evidence="1">
    <location>
        <begin position="23"/>
        <end position="149"/>
    </location>
</feature>
<dbReference type="AlphaFoldDB" id="A0AAW0PGA6"/>
<evidence type="ECO:0000313" key="2">
    <source>
        <dbReference type="EMBL" id="KAK7921954.1"/>
    </source>
</evidence>
<name>A0AAW0PGA6_9GOBI</name>
<proteinExistence type="predicted"/>
<accession>A0AAW0PGA6</accession>
<gene>
    <name evidence="2" type="ORF">WMY93_008856</name>
</gene>
<dbReference type="Proteomes" id="UP001460270">
    <property type="component" value="Unassembled WGS sequence"/>
</dbReference>
<keyword evidence="1" id="KW-0732">Signal</keyword>